<proteinExistence type="predicted"/>
<dbReference type="AlphaFoldDB" id="A0AAD7IWD5"/>
<protein>
    <submittedName>
        <fullName evidence="1">Uncharacterized protein</fullName>
    </submittedName>
</protein>
<evidence type="ECO:0000313" key="1">
    <source>
        <dbReference type="EMBL" id="KAJ7750107.1"/>
    </source>
</evidence>
<gene>
    <name evidence="1" type="ORF">DFH07DRAFT_941967</name>
</gene>
<name>A0AAD7IWD5_9AGAR</name>
<keyword evidence="2" id="KW-1185">Reference proteome</keyword>
<organism evidence="1 2">
    <name type="scientific">Mycena maculata</name>
    <dbReference type="NCBI Taxonomy" id="230809"/>
    <lineage>
        <taxon>Eukaryota</taxon>
        <taxon>Fungi</taxon>
        <taxon>Dikarya</taxon>
        <taxon>Basidiomycota</taxon>
        <taxon>Agaricomycotina</taxon>
        <taxon>Agaricomycetes</taxon>
        <taxon>Agaricomycetidae</taxon>
        <taxon>Agaricales</taxon>
        <taxon>Marasmiineae</taxon>
        <taxon>Mycenaceae</taxon>
        <taxon>Mycena</taxon>
    </lineage>
</organism>
<reference evidence="1" key="1">
    <citation type="submission" date="2023-03" db="EMBL/GenBank/DDBJ databases">
        <title>Massive genome expansion in bonnet fungi (Mycena s.s.) driven by repeated elements and novel gene families across ecological guilds.</title>
        <authorList>
            <consortium name="Lawrence Berkeley National Laboratory"/>
            <person name="Harder C.B."/>
            <person name="Miyauchi S."/>
            <person name="Viragh M."/>
            <person name="Kuo A."/>
            <person name="Thoen E."/>
            <person name="Andreopoulos B."/>
            <person name="Lu D."/>
            <person name="Skrede I."/>
            <person name="Drula E."/>
            <person name="Henrissat B."/>
            <person name="Morin E."/>
            <person name="Kohler A."/>
            <person name="Barry K."/>
            <person name="LaButti K."/>
            <person name="Morin E."/>
            <person name="Salamov A."/>
            <person name="Lipzen A."/>
            <person name="Mereny Z."/>
            <person name="Hegedus B."/>
            <person name="Baldrian P."/>
            <person name="Stursova M."/>
            <person name="Weitz H."/>
            <person name="Taylor A."/>
            <person name="Grigoriev I.V."/>
            <person name="Nagy L.G."/>
            <person name="Martin F."/>
            <person name="Kauserud H."/>
        </authorList>
    </citation>
    <scope>NUCLEOTIDE SEQUENCE</scope>
    <source>
        <strain evidence="1">CBHHK188m</strain>
    </source>
</reference>
<evidence type="ECO:0000313" key="2">
    <source>
        <dbReference type="Proteomes" id="UP001215280"/>
    </source>
</evidence>
<sequence>MLANRPLIRFRPCCSLAHLRPPIPCTRFLHRRIARHPGPSQALPALQLKIRTYSDDTEPRVVDEGLPLHNSDPTTATVLAYADAEWLPPSVVPQGWSTDWANCPNLPSLFTLGPYFLPLPEIEMLINVKYGIPGEVRPLMYSHARDSVVFQIDMSDLQDVGTEGAVQVFLLDCRTSELWMYDADHDDNTPDTIDELVLLIGAAPAPEGVPMVRLETDPEGEEAVRRVHARDASVIPLLESTFLVYAPPRVMEEEELLKANQGDKAKLTD</sequence>
<dbReference type="EMBL" id="JARJLG010000083">
    <property type="protein sequence ID" value="KAJ7750107.1"/>
    <property type="molecule type" value="Genomic_DNA"/>
</dbReference>
<comment type="caution">
    <text evidence="1">The sequence shown here is derived from an EMBL/GenBank/DDBJ whole genome shotgun (WGS) entry which is preliminary data.</text>
</comment>
<accession>A0AAD7IWD5</accession>
<dbReference type="Proteomes" id="UP001215280">
    <property type="component" value="Unassembled WGS sequence"/>
</dbReference>